<feature type="transmembrane region" description="Helical" evidence="11">
    <location>
        <begin position="878"/>
        <end position="900"/>
    </location>
</feature>
<dbReference type="InterPro" id="IPR002126">
    <property type="entry name" value="Cadherin-like_dom"/>
</dbReference>
<dbReference type="SMART" id="SM00112">
    <property type="entry name" value="CA"/>
    <property type="match status" value="6"/>
</dbReference>
<dbReference type="CDD" id="cd11304">
    <property type="entry name" value="Cadherin_repeat"/>
    <property type="match status" value="6"/>
</dbReference>
<dbReference type="PRINTS" id="PR00214">
    <property type="entry name" value="MYELINPLP"/>
</dbReference>
<dbReference type="Gene3D" id="2.60.40.60">
    <property type="entry name" value="Cadherins"/>
    <property type="match status" value="7"/>
</dbReference>
<dbReference type="SMART" id="SM00002">
    <property type="entry name" value="PLP"/>
    <property type="match status" value="1"/>
</dbReference>
<dbReference type="InterPro" id="IPR018237">
    <property type="entry name" value="Myelin_PLP_CS"/>
</dbReference>
<accession>A0ABV0MG73</accession>
<keyword evidence="14" id="KW-1185">Reference proteome</keyword>
<name>A0ABV0MG73_9TELE</name>
<dbReference type="PANTHER" id="PTHR24028:SF276">
    <property type="entry name" value="PROTOCADHERIN 20"/>
    <property type="match status" value="1"/>
</dbReference>
<reference evidence="13 14" key="1">
    <citation type="submission" date="2021-06" db="EMBL/GenBank/DDBJ databases">
        <authorList>
            <person name="Palmer J.M."/>
        </authorList>
    </citation>
    <scope>NUCLEOTIDE SEQUENCE [LARGE SCALE GENOMIC DNA]</scope>
    <source>
        <strain evidence="13 14">GA_2019</strain>
        <tissue evidence="13">Muscle</tissue>
    </source>
</reference>
<proteinExistence type="inferred from homology"/>
<dbReference type="Proteomes" id="UP001476798">
    <property type="component" value="Unassembled WGS sequence"/>
</dbReference>
<comment type="subcellular location">
    <subcellularLocation>
        <location evidence="1">Membrane</location>
        <topology evidence="1">Multi-pass membrane protein</topology>
    </subcellularLocation>
    <subcellularLocation>
        <location evidence="2">Membrane</location>
        <topology evidence="2">Single-pass membrane protein</topology>
    </subcellularLocation>
</comment>
<feature type="domain" description="Cadherin" evidence="12">
    <location>
        <begin position="537"/>
        <end position="640"/>
    </location>
</feature>
<dbReference type="EMBL" id="JAHRIO010000406">
    <property type="protein sequence ID" value="MEQ2158017.1"/>
    <property type="molecule type" value="Genomic_DNA"/>
</dbReference>
<evidence type="ECO:0000256" key="11">
    <source>
        <dbReference type="SAM" id="Phobius"/>
    </source>
</evidence>
<dbReference type="InterPro" id="IPR020894">
    <property type="entry name" value="Cadherin_CS"/>
</dbReference>
<feature type="non-terminal residue" evidence="13">
    <location>
        <position position="1"/>
    </location>
</feature>
<dbReference type="Pfam" id="PF00028">
    <property type="entry name" value="Cadherin"/>
    <property type="match status" value="5"/>
</dbReference>
<dbReference type="InterPro" id="IPR050174">
    <property type="entry name" value="Protocadherin/Cadherin-CA"/>
</dbReference>
<keyword evidence="7 11" id="KW-1133">Transmembrane helix</keyword>
<dbReference type="PROSITE" id="PS00232">
    <property type="entry name" value="CADHERIN_1"/>
    <property type="match status" value="3"/>
</dbReference>
<evidence type="ECO:0000313" key="14">
    <source>
        <dbReference type="Proteomes" id="UP001476798"/>
    </source>
</evidence>
<evidence type="ECO:0000256" key="7">
    <source>
        <dbReference type="ARBA" id="ARBA00022989"/>
    </source>
</evidence>
<dbReference type="PRINTS" id="PR00205">
    <property type="entry name" value="CADHERIN"/>
</dbReference>
<dbReference type="PROSITE" id="PS01004">
    <property type="entry name" value="MYELIN_PLP_2"/>
    <property type="match status" value="1"/>
</dbReference>
<feature type="domain" description="Cadherin" evidence="12">
    <location>
        <begin position="474"/>
        <end position="536"/>
    </location>
</feature>
<evidence type="ECO:0000256" key="2">
    <source>
        <dbReference type="ARBA" id="ARBA00004167"/>
    </source>
</evidence>
<dbReference type="PROSITE" id="PS50268">
    <property type="entry name" value="CADHERIN_2"/>
    <property type="match status" value="6"/>
</dbReference>
<comment type="similarity">
    <text evidence="3">Belongs to the myelin proteolipid protein family.</text>
</comment>
<dbReference type="InterPro" id="IPR001614">
    <property type="entry name" value="Myelin_PLP"/>
</dbReference>
<feature type="transmembrane region" description="Helical" evidence="11">
    <location>
        <begin position="921"/>
        <end position="945"/>
    </location>
</feature>
<keyword evidence="4 11" id="KW-0812">Transmembrane</keyword>
<evidence type="ECO:0000256" key="8">
    <source>
        <dbReference type="ARBA" id="ARBA00023136"/>
    </source>
</evidence>
<evidence type="ECO:0000256" key="3">
    <source>
        <dbReference type="ARBA" id="ARBA00010595"/>
    </source>
</evidence>
<evidence type="ECO:0000256" key="5">
    <source>
        <dbReference type="ARBA" id="ARBA00022737"/>
    </source>
</evidence>
<organism evidence="13 14">
    <name type="scientific">Goodea atripinnis</name>
    <dbReference type="NCBI Taxonomy" id="208336"/>
    <lineage>
        <taxon>Eukaryota</taxon>
        <taxon>Metazoa</taxon>
        <taxon>Chordata</taxon>
        <taxon>Craniata</taxon>
        <taxon>Vertebrata</taxon>
        <taxon>Euteleostomi</taxon>
        <taxon>Actinopterygii</taxon>
        <taxon>Neopterygii</taxon>
        <taxon>Teleostei</taxon>
        <taxon>Neoteleostei</taxon>
        <taxon>Acanthomorphata</taxon>
        <taxon>Ovalentaria</taxon>
        <taxon>Atherinomorphae</taxon>
        <taxon>Cyprinodontiformes</taxon>
        <taxon>Goodeidae</taxon>
        <taxon>Goodea</taxon>
    </lineage>
</organism>
<comment type="caution">
    <text evidence="13">The sequence shown here is derived from an EMBL/GenBank/DDBJ whole genome shotgun (WGS) entry which is preliminary data.</text>
</comment>
<dbReference type="SUPFAM" id="SSF49313">
    <property type="entry name" value="Cadherin-like"/>
    <property type="match status" value="6"/>
</dbReference>
<feature type="domain" description="Cadherin" evidence="12">
    <location>
        <begin position="756"/>
        <end position="861"/>
    </location>
</feature>
<evidence type="ECO:0000256" key="4">
    <source>
        <dbReference type="ARBA" id="ARBA00022692"/>
    </source>
</evidence>
<dbReference type="Pfam" id="PF01275">
    <property type="entry name" value="Myelin_PLP"/>
    <property type="match status" value="1"/>
</dbReference>
<keyword evidence="8 11" id="KW-0472">Membrane</keyword>
<feature type="domain" description="Cadherin" evidence="12">
    <location>
        <begin position="212"/>
        <end position="319"/>
    </location>
</feature>
<dbReference type="InterPro" id="IPR015919">
    <property type="entry name" value="Cadherin-like_sf"/>
</dbReference>
<evidence type="ECO:0000256" key="9">
    <source>
        <dbReference type="ARBA" id="ARBA00023180"/>
    </source>
</evidence>
<feature type="domain" description="Cadherin" evidence="12">
    <location>
        <begin position="641"/>
        <end position="744"/>
    </location>
</feature>
<evidence type="ECO:0000256" key="10">
    <source>
        <dbReference type="PROSITE-ProRule" id="PRU00043"/>
    </source>
</evidence>
<keyword evidence="5" id="KW-0677">Repeat</keyword>
<gene>
    <name evidence="13" type="ORF">GOODEAATRI_007853</name>
</gene>
<dbReference type="PANTHER" id="PTHR24028">
    <property type="entry name" value="CADHERIN-87A"/>
    <property type="match status" value="1"/>
</dbReference>
<evidence type="ECO:0000256" key="6">
    <source>
        <dbReference type="ARBA" id="ARBA00022837"/>
    </source>
</evidence>
<evidence type="ECO:0000259" key="12">
    <source>
        <dbReference type="PROSITE" id="PS50268"/>
    </source>
</evidence>
<sequence length="1081" mass="120338">DVLVRTVFAFRGGFQLLHNILELLQHVAQLQLQVCGKCDSSWKAVYAERRGINKLCLQLYRFRLLPLYSVITCCRAIWVTCASAMGHGTPYNMYWAGLLQNLLVMLQIRQIMSGSIQFSVKEELEPGTLVGSLRNHFSPPFQLLTKEYLWMDEKTGNFYISEQKMDREYLCPGKTKADECIILHTAVVGPSGELVQFSVTVEDINDNAPRFENSKIHLNISEDIPIGTSLMLDDQAQDRDSGPNGQLMYKLKGSGGVFTLKVEEDRQIILLIVQMALDRESLDLYQMQLVATDCGEQPLSASVSITVTVTDVNDNCPSFHPDSPHSATITGGSKKNTVVTQVVATDLDVGPNAAIVYSLSPKVSERAKKLLFLNSHSGHIRLMQDLERDSSEELVLKVLASGLHCPPAETQVTVSLLPKATQGLTIKIGFIAEHYNQTILLPESHPPTALAVLELEGDSSFKDSSLAIEGDVPFFLSPQSGKYLLYTSKPLDYEMKSEYHISVVVQGSSSERSVIALPQREIRVIVEDVNDNAPHFSQCHYQLEVQENNKPGLTLLQLSASDADSGLNGRVTYRLDKHVSAIFKVDSVTGQLSALVPLDREQNSMYKLIVFARDGGFPSLESQASVIIHVLDQNDNAPVFYTPHFIFFVPENEPPFALVGKIEVEDPDEGENGNLELQVVKNSAPFAVDSMQRMLQTTANLDHEMMDHHELFLVVSDNGHPVALTSTARVTVFVEDINDNEPKVILPSSNFSCLAVSPGTPVGTTVTKIYAVDEDSGFNSEITYSVVAPESAQHNNPFQVDSRSGNITLSQKLLHKDMGMHHLFIVVRDNGKPIPLYTTVWINLLVNESTDQLHMQSSSALSIVWGWWSDRTIQYFQYAIYGLASFFFLYCIALLAEGFYTTSAAKQTFGEFRSTMCGRCLSSSFIVMTYVLAVLWLLVFAFSALPVYFFYNMGATCRTIDLLTETPASINQLCVDARQYGLLPWSAVPGKACGMTLSNVCKTREYWMTYNLYIAAFAGAGITLLALVHCCLHLAVYQVYVKMVKHRTKEEKRGYDLYRRMQRDRGGTLCSPYSADTFDIS</sequence>
<feature type="domain" description="Cadherin" evidence="12">
    <location>
        <begin position="321"/>
        <end position="449"/>
    </location>
</feature>
<evidence type="ECO:0000313" key="13">
    <source>
        <dbReference type="EMBL" id="MEQ2158017.1"/>
    </source>
</evidence>
<keyword evidence="6 10" id="KW-0106">Calcium</keyword>
<protein>
    <recommendedName>
        <fullName evidence="12">Cadherin domain-containing protein</fullName>
    </recommendedName>
</protein>
<keyword evidence="9" id="KW-0325">Glycoprotein</keyword>
<evidence type="ECO:0000256" key="1">
    <source>
        <dbReference type="ARBA" id="ARBA00004141"/>
    </source>
</evidence>
<feature type="transmembrane region" description="Helical" evidence="11">
    <location>
        <begin position="1012"/>
        <end position="1037"/>
    </location>
</feature>